<dbReference type="EMBL" id="JAAHBZ010000016">
    <property type="protein sequence ID" value="NES31281.1"/>
    <property type="molecule type" value="Genomic_DNA"/>
</dbReference>
<protein>
    <submittedName>
        <fullName evidence="3">Phosphoesterase PA-phosphatase</fullName>
    </submittedName>
</protein>
<keyword evidence="1" id="KW-0812">Transmembrane</keyword>
<feature type="transmembrane region" description="Helical" evidence="1">
    <location>
        <begin position="45"/>
        <end position="68"/>
    </location>
</feature>
<reference evidence="4 5" key="1">
    <citation type="submission" date="2019-10" db="EMBL/GenBank/DDBJ databases">
        <title>Genome Sequence of Micromonospora terminaliae DSM 101760.</title>
        <authorList>
            <person name="Guo L."/>
        </authorList>
    </citation>
    <scope>NUCLEOTIDE SEQUENCE [LARGE SCALE GENOMIC DNA]</scope>
    <source>
        <strain evidence="4 5">DSM 101760</strain>
    </source>
</reference>
<feature type="transmembrane region" description="Helical" evidence="1">
    <location>
        <begin position="178"/>
        <end position="199"/>
    </location>
</feature>
<dbReference type="EMBL" id="CP045309">
    <property type="protein sequence ID" value="QGL46643.1"/>
    <property type="molecule type" value="Genomic_DNA"/>
</dbReference>
<evidence type="ECO:0000259" key="2">
    <source>
        <dbReference type="Pfam" id="PF01569"/>
    </source>
</evidence>
<proteinExistence type="predicted"/>
<dbReference type="InterPro" id="IPR000326">
    <property type="entry name" value="PAP2/HPO"/>
</dbReference>
<dbReference type="Pfam" id="PF01569">
    <property type="entry name" value="PAP2"/>
    <property type="match status" value="1"/>
</dbReference>
<gene>
    <name evidence="3" type="ORF">G3561_27465</name>
    <name evidence="4" type="ORF">GCE86_06015</name>
</gene>
<feature type="domain" description="Phosphatidic acid phosphatase type 2/haloperoxidase" evidence="2">
    <location>
        <begin position="135"/>
        <end position="194"/>
    </location>
</feature>
<dbReference type="Gene3D" id="1.20.144.10">
    <property type="entry name" value="Phosphatidic acid phosphatase type 2/haloperoxidase"/>
    <property type="match status" value="1"/>
</dbReference>
<feature type="transmembrane region" description="Helical" evidence="1">
    <location>
        <begin position="139"/>
        <end position="166"/>
    </location>
</feature>
<evidence type="ECO:0000313" key="4">
    <source>
        <dbReference type="EMBL" id="QGL46643.1"/>
    </source>
</evidence>
<keyword evidence="5" id="KW-1185">Reference proteome</keyword>
<feature type="transmembrane region" description="Helical" evidence="1">
    <location>
        <begin position="88"/>
        <end position="105"/>
    </location>
</feature>
<sequence length="200" mass="20820">MRATRERTVSGRLARLITEVLAPGVLVTALPLVAAARVSRSPQQLALWGGTALLFCAVIPVGVILHGVRRGRLTDRHVGDRTQRARPLLTGLASVAVGTALLAALRAPAELFAVIVVIFVVGAACTLVNHWWKLSIHAAVAAATTAVLVLLFGPALHAGWLFVAAVGWSRVVLRDHTWPQVVAGALTGAPLATGALLALG</sequence>
<keyword evidence="1" id="KW-0472">Membrane</keyword>
<evidence type="ECO:0000313" key="6">
    <source>
        <dbReference type="Proteomes" id="UP000477779"/>
    </source>
</evidence>
<evidence type="ECO:0000313" key="3">
    <source>
        <dbReference type="EMBL" id="NES31281.1"/>
    </source>
</evidence>
<evidence type="ECO:0000313" key="5">
    <source>
        <dbReference type="Proteomes" id="UP000402241"/>
    </source>
</evidence>
<feature type="transmembrane region" description="Helical" evidence="1">
    <location>
        <begin position="111"/>
        <end position="132"/>
    </location>
</feature>
<accession>A0AAJ2ZKE7</accession>
<reference evidence="3 6" key="2">
    <citation type="submission" date="2020-02" db="EMBL/GenBank/DDBJ databases">
        <title>WGS of Micromonospora spp. isolated from hot spring.</title>
        <authorList>
            <person name="Thawai C."/>
        </authorList>
    </citation>
    <scope>NUCLEOTIDE SEQUENCE [LARGE SCALE GENOMIC DNA]</scope>
    <source>
        <strain evidence="3 6">TMS7</strain>
    </source>
</reference>
<dbReference type="RefSeq" id="WP_154225998.1">
    <property type="nucleotide sequence ID" value="NZ_CP045309.1"/>
</dbReference>
<organism evidence="3 6">
    <name type="scientific">Micromonospora terminaliae</name>
    <dbReference type="NCBI Taxonomy" id="1914461"/>
    <lineage>
        <taxon>Bacteria</taxon>
        <taxon>Bacillati</taxon>
        <taxon>Actinomycetota</taxon>
        <taxon>Actinomycetes</taxon>
        <taxon>Micromonosporales</taxon>
        <taxon>Micromonosporaceae</taxon>
        <taxon>Micromonospora</taxon>
    </lineage>
</organism>
<dbReference type="AlphaFoldDB" id="A0AAJ2ZKE7"/>
<dbReference type="Proteomes" id="UP000402241">
    <property type="component" value="Chromosome"/>
</dbReference>
<dbReference type="Proteomes" id="UP000477779">
    <property type="component" value="Unassembled WGS sequence"/>
</dbReference>
<name>A0AAJ2ZKE7_9ACTN</name>
<keyword evidence="1" id="KW-1133">Transmembrane helix</keyword>
<evidence type="ECO:0000256" key="1">
    <source>
        <dbReference type="SAM" id="Phobius"/>
    </source>
</evidence>